<proteinExistence type="predicted"/>
<dbReference type="InterPro" id="IPR024524">
    <property type="entry name" value="DUF3800"/>
</dbReference>
<comment type="caution">
    <text evidence="1">The sequence shown here is derived from an EMBL/GenBank/DDBJ whole genome shotgun (WGS) entry which is preliminary data.</text>
</comment>
<reference evidence="1 2" key="1">
    <citation type="submission" date="2024-04" db="EMBL/GenBank/DDBJ databases">
        <title>Defined microbial consortia suppress multidrug-resistant proinflammatory Enterobacteriaceae via ecological control.</title>
        <authorList>
            <person name="Furuichi M."/>
            <person name="Kawaguchi T."/>
            <person name="Pust M."/>
            <person name="Yasuma K."/>
            <person name="Plichta D."/>
            <person name="Hasegawa N."/>
            <person name="Ohya T."/>
            <person name="Bhattarai S."/>
            <person name="Sasajima S."/>
            <person name="Aoto Y."/>
            <person name="Tuganbaev T."/>
            <person name="Yaginuma M."/>
            <person name="Ueda M."/>
            <person name="Okahashi N."/>
            <person name="Amafuji K."/>
            <person name="Kiridooshi Y."/>
            <person name="Sugita K."/>
            <person name="Strazar M."/>
            <person name="Skelly A."/>
            <person name="Suda W."/>
            <person name="Hattori M."/>
            <person name="Nakamoto N."/>
            <person name="Caballero S."/>
            <person name="Norman J."/>
            <person name="Olle B."/>
            <person name="Tanoue T."/>
            <person name="Arita M."/>
            <person name="Bucci V."/>
            <person name="Atarashi K."/>
            <person name="Xavier R."/>
            <person name="Honda K."/>
        </authorList>
    </citation>
    <scope>NUCLEOTIDE SEQUENCE [LARGE SCALE GENOMIC DNA]</scope>
    <source>
        <strain evidence="2">f13</strain>
    </source>
</reference>
<dbReference type="Pfam" id="PF12686">
    <property type="entry name" value="DUF3800"/>
    <property type="match status" value="1"/>
</dbReference>
<dbReference type="Proteomes" id="UP001600894">
    <property type="component" value="Unassembled WGS sequence"/>
</dbReference>
<accession>A0ABQ0B2G9</accession>
<protein>
    <submittedName>
        <fullName evidence="1">Uncharacterized protein</fullName>
    </submittedName>
</protein>
<evidence type="ECO:0000313" key="1">
    <source>
        <dbReference type="EMBL" id="GAA6270483.1"/>
    </source>
</evidence>
<organism evidence="1 2">
    <name type="scientific">Enterocloster alcoholdehydrogenati</name>
    <dbReference type="NCBI Taxonomy" id="2547410"/>
    <lineage>
        <taxon>Bacteria</taxon>
        <taxon>Bacillati</taxon>
        <taxon>Bacillota</taxon>
        <taxon>Clostridia</taxon>
        <taxon>Lachnospirales</taxon>
        <taxon>Lachnospiraceae</taxon>
        <taxon>Enterocloster</taxon>
    </lineage>
</organism>
<keyword evidence="2" id="KW-1185">Reference proteome</keyword>
<dbReference type="EMBL" id="BAABXL010000001">
    <property type="protein sequence ID" value="GAA6270483.1"/>
    <property type="molecule type" value="Genomic_DNA"/>
</dbReference>
<evidence type="ECO:0000313" key="2">
    <source>
        <dbReference type="Proteomes" id="UP001600894"/>
    </source>
</evidence>
<gene>
    <name evidence="1" type="ORF">F130042H8_35430</name>
</gene>
<name>A0ABQ0B2G9_9FIRM</name>
<dbReference type="RefSeq" id="WP_390471007.1">
    <property type="nucleotide sequence ID" value="NZ_BAABXL010000001.1"/>
</dbReference>
<sequence>MKSFFEIWRNNIKEFLFRKPKEVLDIDSAILAILNDAVLKNREDIITQEELIKKIERSKKDRIKELIIKSIGNKSDVLIKNNMSEISSIICAEYNRIVKLTINDIGGIRSKIINQSDKVDYSLKFRFYYDETNNYRKFYINDKGKFNQPIENFFVLGGLCLDEKQKDNVESLMSNLKLQKNVKELKAHHVFKSQDFLECLDASKLNVLLRWINNNRILIHFVAVDHMFILASDIADMICADEKENVFYADIIYGFIKKDRNSVFDIMSRFNYPQIQNSELNAFLRAWKDYILQCKKNNDINKFAEKVFYDSVIERIDTVLISDVRFENRDCIVEKYDIYYQIMPILFLNSTHIFDEELEIQEELLKNAQWTINEQKINNYSFTNSVNSRMVQVSDVMVSLISKLLKYTREFEMGNRTDISLSKLKSSLKTQMQRENFCLLMKIIKNSYEKNQQFICVHECYTKRNALNLLMRISKITEENIVMENYEND</sequence>